<dbReference type="EC" id="2.1.1.64" evidence="1"/>
<sequence length="246" mass="25281">MRSDAVNRVLESELADVRSRRGGRPPRVLDVGGGSGVWAVPLASAGCSVTVVDPSPNALATLQRRAEDAGVADRVTPLQGDTDALAAFRPEGGADLVLAHGLLEVVDDVDAAVRAMVAAAAPGGAVSVLVANRYAAVLARALAGRVTEALRLFQAPDGRLEGGGETLQRRFDTDGLRRVLTDAGLTVEIVQGQAVLSDLVPGSVLDSNPGAAEAMAELEREVAGQPPLRDIATRLHAVGRVAAPRG</sequence>
<gene>
    <name evidence="1" type="ORF">ACFQ16_15980</name>
</gene>
<dbReference type="Gene3D" id="3.40.50.150">
    <property type="entry name" value="Vaccinia Virus protein VP39"/>
    <property type="match status" value="1"/>
</dbReference>
<dbReference type="Proteomes" id="UP001597018">
    <property type="component" value="Unassembled WGS sequence"/>
</dbReference>
<dbReference type="GO" id="GO:0032259">
    <property type="term" value="P:methylation"/>
    <property type="evidence" value="ECO:0007669"/>
    <property type="project" value="UniProtKB-KW"/>
</dbReference>
<dbReference type="GO" id="GO:0061542">
    <property type="term" value="F:3-demethylubiquinol 3-O-methyltransferase activity"/>
    <property type="evidence" value="ECO:0007669"/>
    <property type="project" value="UniProtKB-EC"/>
</dbReference>
<evidence type="ECO:0000313" key="1">
    <source>
        <dbReference type="EMBL" id="MFD0921247.1"/>
    </source>
</evidence>
<dbReference type="SUPFAM" id="SSF53335">
    <property type="entry name" value="S-adenosyl-L-methionine-dependent methyltransferases"/>
    <property type="match status" value="1"/>
</dbReference>
<comment type="caution">
    <text evidence="1">The sequence shown here is derived from an EMBL/GenBank/DDBJ whole genome shotgun (WGS) entry which is preliminary data.</text>
</comment>
<dbReference type="EC" id="2.1.1.222" evidence="1"/>
<proteinExistence type="predicted"/>
<reference evidence="2" key="1">
    <citation type="journal article" date="2019" name="Int. J. Syst. Evol. Microbiol.">
        <title>The Global Catalogue of Microorganisms (GCM) 10K type strain sequencing project: providing services to taxonomists for standard genome sequencing and annotation.</title>
        <authorList>
            <consortium name="The Broad Institute Genomics Platform"/>
            <consortium name="The Broad Institute Genome Sequencing Center for Infectious Disease"/>
            <person name="Wu L."/>
            <person name="Ma J."/>
        </authorList>
    </citation>
    <scope>NUCLEOTIDE SEQUENCE [LARGE SCALE GENOMIC DNA]</scope>
    <source>
        <strain evidence="2">CCUG 56401</strain>
    </source>
</reference>
<keyword evidence="1" id="KW-0489">Methyltransferase</keyword>
<dbReference type="InterPro" id="IPR029063">
    <property type="entry name" value="SAM-dependent_MTases_sf"/>
</dbReference>
<dbReference type="CDD" id="cd02440">
    <property type="entry name" value="AdoMet_MTases"/>
    <property type="match status" value="1"/>
</dbReference>
<protein>
    <submittedName>
        <fullName evidence="1">Class I SAM-dependent methyltransferase</fullName>
        <ecNumber evidence="1">2.1.1.222</ecNumber>
        <ecNumber evidence="1">2.1.1.64</ecNumber>
    </submittedName>
</protein>
<name>A0ABW3FU49_9PSEU</name>
<dbReference type="GO" id="GO:0102208">
    <property type="term" value="F:2-polyprenyl-6-hydroxyphenol methylase activity"/>
    <property type="evidence" value="ECO:0007669"/>
    <property type="project" value="UniProtKB-EC"/>
</dbReference>
<keyword evidence="1" id="KW-0808">Transferase</keyword>
<accession>A0ABW3FU49</accession>
<dbReference type="RefSeq" id="WP_263248881.1">
    <property type="nucleotide sequence ID" value="NZ_BAABLT010000004.1"/>
</dbReference>
<organism evidence="1 2">
    <name type="scientific">Saccharopolyspora rosea</name>
    <dbReference type="NCBI Taxonomy" id="524884"/>
    <lineage>
        <taxon>Bacteria</taxon>
        <taxon>Bacillati</taxon>
        <taxon>Actinomycetota</taxon>
        <taxon>Actinomycetes</taxon>
        <taxon>Pseudonocardiales</taxon>
        <taxon>Pseudonocardiaceae</taxon>
        <taxon>Saccharopolyspora</taxon>
    </lineage>
</organism>
<dbReference type="EMBL" id="JBHTIW010000011">
    <property type="protein sequence ID" value="MFD0921247.1"/>
    <property type="molecule type" value="Genomic_DNA"/>
</dbReference>
<dbReference type="Pfam" id="PF13489">
    <property type="entry name" value="Methyltransf_23"/>
    <property type="match status" value="1"/>
</dbReference>
<keyword evidence="2" id="KW-1185">Reference proteome</keyword>
<evidence type="ECO:0000313" key="2">
    <source>
        <dbReference type="Proteomes" id="UP001597018"/>
    </source>
</evidence>
<dbReference type="PANTHER" id="PTHR43861">
    <property type="entry name" value="TRANS-ACONITATE 2-METHYLTRANSFERASE-RELATED"/>
    <property type="match status" value="1"/>
</dbReference>